<keyword evidence="3" id="KW-1185">Reference proteome</keyword>
<gene>
    <name evidence="2" type="ORF">FD20_GL000221</name>
</gene>
<evidence type="ECO:0000313" key="3">
    <source>
        <dbReference type="Proteomes" id="UP000051155"/>
    </source>
</evidence>
<dbReference type="RefSeq" id="WP_235807723.1">
    <property type="nucleotide sequence ID" value="NZ_AZEG01000010.1"/>
</dbReference>
<dbReference type="Proteomes" id="UP000051155">
    <property type="component" value="Unassembled WGS sequence"/>
</dbReference>
<comment type="caution">
    <text evidence="2">The sequence shown here is derived from an EMBL/GenBank/DDBJ whole genome shotgun (WGS) entry which is preliminary data.</text>
</comment>
<organism evidence="2 3">
    <name type="scientific">Liquorilactobacillus uvarum DSM 19971</name>
    <dbReference type="NCBI Taxonomy" id="1423812"/>
    <lineage>
        <taxon>Bacteria</taxon>
        <taxon>Bacillati</taxon>
        <taxon>Bacillota</taxon>
        <taxon>Bacilli</taxon>
        <taxon>Lactobacillales</taxon>
        <taxon>Lactobacillaceae</taxon>
        <taxon>Liquorilactobacillus</taxon>
    </lineage>
</organism>
<dbReference type="AlphaFoldDB" id="A0A0R1PZ71"/>
<dbReference type="SUPFAM" id="SSF52540">
    <property type="entry name" value="P-loop containing nucleoside triphosphate hydrolases"/>
    <property type="match status" value="1"/>
</dbReference>
<sequence>MKKVTGEFMDRSANKAFNKLAAVKLTTEQQDLEKQIFEFCKRLLVVKERGVFVVSGDAGTGKSVILISIFNAIQKMAKDKTSILYKTSNYLLVNHPEMLKLYRNIAAECPTLLKKNFERPTTFINRSHKKQQGSDIVLVDEAHLLLTKSDPYNHFKQDNQLQEILKLSKIVVLVFDEKQVLKGKSYWNKDKLAALVSSKNVHYYHLTEQFRVKANNDVKDWIKALVEKNISAPPAPQKFDFRIMDDAQEMYELIKRKNRIVGLSRMLATYDFPYRLDGKDYFVNAGNFRLRWDRNQPQAVLPWAERDDSIGEVGSVYTIQGFDLNYAGIILGPSVRYDAVHDRIRIHPEVYQDQAAFNGLAKRTDAEKAKERLILNSIDVLLTRARLGMYIYATDTALRTRLFQGYLNR</sequence>
<evidence type="ECO:0000313" key="2">
    <source>
        <dbReference type="EMBL" id="KRL37548.1"/>
    </source>
</evidence>
<reference evidence="2 3" key="1">
    <citation type="journal article" date="2015" name="Genome Announc.">
        <title>Expanding the biotechnology potential of lactobacilli through comparative genomics of 213 strains and associated genera.</title>
        <authorList>
            <person name="Sun Z."/>
            <person name="Harris H.M."/>
            <person name="McCann A."/>
            <person name="Guo C."/>
            <person name="Argimon S."/>
            <person name="Zhang W."/>
            <person name="Yang X."/>
            <person name="Jeffery I.B."/>
            <person name="Cooney J.C."/>
            <person name="Kagawa T.F."/>
            <person name="Liu W."/>
            <person name="Song Y."/>
            <person name="Salvetti E."/>
            <person name="Wrobel A."/>
            <person name="Rasinkangas P."/>
            <person name="Parkhill J."/>
            <person name="Rea M.C."/>
            <person name="O'Sullivan O."/>
            <person name="Ritari J."/>
            <person name="Douillard F.P."/>
            <person name="Paul Ross R."/>
            <person name="Yang R."/>
            <person name="Briner A.E."/>
            <person name="Felis G.E."/>
            <person name="de Vos W.M."/>
            <person name="Barrangou R."/>
            <person name="Klaenhammer T.R."/>
            <person name="Caufield P.W."/>
            <person name="Cui Y."/>
            <person name="Zhang H."/>
            <person name="O'Toole P.W."/>
        </authorList>
    </citation>
    <scope>NUCLEOTIDE SEQUENCE [LARGE SCALE GENOMIC DNA]</scope>
    <source>
        <strain evidence="2 3">DSM 19971</strain>
    </source>
</reference>
<name>A0A0R1PZ71_9LACO</name>
<dbReference type="Pfam" id="PF09848">
    <property type="entry name" value="SLFN-g3_helicase"/>
    <property type="match status" value="1"/>
</dbReference>
<dbReference type="EMBL" id="AZEG01000010">
    <property type="protein sequence ID" value="KRL37548.1"/>
    <property type="molecule type" value="Genomic_DNA"/>
</dbReference>
<accession>A0A0R1PZ71</accession>
<evidence type="ECO:0000259" key="1">
    <source>
        <dbReference type="Pfam" id="PF09848"/>
    </source>
</evidence>
<feature type="domain" description="Schlafen group 3-like DNA/RNA helicase" evidence="1">
    <location>
        <begin position="50"/>
        <end position="395"/>
    </location>
</feature>
<protein>
    <recommendedName>
        <fullName evidence="1">Schlafen group 3-like DNA/RNA helicase domain-containing protein</fullName>
    </recommendedName>
</protein>
<dbReference type="STRING" id="1423812.FD20_GL000221"/>
<dbReference type="Gene3D" id="3.40.50.300">
    <property type="entry name" value="P-loop containing nucleotide triphosphate hydrolases"/>
    <property type="match status" value="1"/>
</dbReference>
<dbReference type="InterPro" id="IPR018647">
    <property type="entry name" value="SLFN_3-like_DNA/RNA_helicase"/>
</dbReference>
<proteinExistence type="predicted"/>
<dbReference type="InterPro" id="IPR027417">
    <property type="entry name" value="P-loop_NTPase"/>
</dbReference>
<dbReference type="PATRIC" id="fig|1423812.3.peg.223"/>